<gene>
    <name evidence="3" type="primary">IRKI_6</name>
    <name evidence="3" type="ORF">Zm00014a_015528</name>
</gene>
<reference evidence="3 4" key="1">
    <citation type="journal article" date="2018" name="Nat. Genet.">
        <title>Extensive intraspecific gene order and gene structural variations between Mo17 and other maize genomes.</title>
        <authorList>
            <person name="Sun S."/>
            <person name="Zhou Y."/>
            <person name="Chen J."/>
            <person name="Shi J."/>
            <person name="Zhao H."/>
            <person name="Zhao H."/>
            <person name="Song W."/>
            <person name="Zhang M."/>
            <person name="Cui Y."/>
            <person name="Dong X."/>
            <person name="Liu H."/>
            <person name="Ma X."/>
            <person name="Jiao Y."/>
            <person name="Wang B."/>
            <person name="Wei X."/>
            <person name="Stein J.C."/>
            <person name="Glaubitz J.C."/>
            <person name="Lu F."/>
            <person name="Yu G."/>
            <person name="Liang C."/>
            <person name="Fengler K."/>
            <person name="Li B."/>
            <person name="Rafalski A."/>
            <person name="Schnable P.S."/>
            <person name="Ware D.H."/>
            <person name="Buckler E.S."/>
            <person name="Lai J."/>
        </authorList>
    </citation>
    <scope>NUCLEOTIDE SEQUENCE [LARGE SCALE GENOMIC DNA]</scope>
    <source>
        <strain evidence="4">cv. Missouri 17</strain>
        <tissue evidence="3">Seedling</tissue>
    </source>
</reference>
<evidence type="ECO:0000313" key="3">
    <source>
        <dbReference type="EMBL" id="PWZ25190.1"/>
    </source>
</evidence>
<dbReference type="InterPro" id="IPR056813">
    <property type="entry name" value="GIL1_IRKI_C"/>
</dbReference>
<comment type="caution">
    <text evidence="3">The sequence shown here is derived from an EMBL/GenBank/DDBJ whole genome shotgun (WGS) entry which is preliminary data.</text>
</comment>
<evidence type="ECO:0000313" key="4">
    <source>
        <dbReference type="Proteomes" id="UP000251960"/>
    </source>
</evidence>
<name>A0A3L6EWC6_MAIZE</name>
<organism evidence="3 4">
    <name type="scientific">Zea mays</name>
    <name type="common">Maize</name>
    <dbReference type="NCBI Taxonomy" id="4577"/>
    <lineage>
        <taxon>Eukaryota</taxon>
        <taxon>Viridiplantae</taxon>
        <taxon>Streptophyta</taxon>
        <taxon>Embryophyta</taxon>
        <taxon>Tracheophyta</taxon>
        <taxon>Spermatophyta</taxon>
        <taxon>Magnoliopsida</taxon>
        <taxon>Liliopsida</taxon>
        <taxon>Poales</taxon>
        <taxon>Poaceae</taxon>
        <taxon>PACMAD clade</taxon>
        <taxon>Panicoideae</taxon>
        <taxon>Andropogonodae</taxon>
        <taxon>Andropogoneae</taxon>
        <taxon>Tripsacinae</taxon>
        <taxon>Zea</taxon>
    </lineage>
</organism>
<dbReference type="Pfam" id="PF24994">
    <property type="entry name" value="GIL1_IRKI_C"/>
    <property type="match status" value="1"/>
</dbReference>
<proteinExistence type="predicted"/>
<feature type="domain" description="GIL1/IRKI C-terminal" evidence="2">
    <location>
        <begin position="541"/>
        <end position="596"/>
    </location>
</feature>
<protein>
    <submittedName>
        <fullName evidence="3">IRK-interacting protein</fullName>
    </submittedName>
</protein>
<accession>A0A3L6EWC6</accession>
<dbReference type="AlphaFoldDB" id="A0A3L6EWC6"/>
<evidence type="ECO:0000256" key="1">
    <source>
        <dbReference type="SAM" id="MobiDB-lite"/>
    </source>
</evidence>
<feature type="region of interest" description="Disordered" evidence="1">
    <location>
        <begin position="334"/>
        <end position="356"/>
    </location>
</feature>
<dbReference type="ExpressionAtlas" id="A0A3L6EWC6">
    <property type="expression patterns" value="baseline and differential"/>
</dbReference>
<evidence type="ECO:0000259" key="2">
    <source>
        <dbReference type="Pfam" id="PF24994"/>
    </source>
</evidence>
<dbReference type="Proteomes" id="UP000251960">
    <property type="component" value="Chromosome 4"/>
</dbReference>
<dbReference type="InterPro" id="IPR042316">
    <property type="entry name" value="IRKI-like"/>
</dbReference>
<dbReference type="PANTHER" id="PTHR31029">
    <property type="entry name" value="CYCLIN-DEPENDENT KINASE-LIKE PROTEIN"/>
    <property type="match status" value="1"/>
</dbReference>
<dbReference type="EMBL" id="NCVQ01000005">
    <property type="protein sequence ID" value="PWZ25190.1"/>
    <property type="molecule type" value="Genomic_DNA"/>
</dbReference>
<dbReference type="PANTHER" id="PTHR31029:SF3">
    <property type="entry name" value="IRK-INTERACTING PROTEIN"/>
    <property type="match status" value="1"/>
</dbReference>
<sequence>MATDATASPSSSYLPPPLPTSRLDIQAAVAEAAELRALHAALLQGGGASNAGTYASASRSPAVIRLPPALARPAPLPTAAEDYPVFAPMYDEEPLGGTNCIRQDNRSLSENWSGVGLDHDGLEDDEVAFSDFDNHNTFSSSNSELHLSSSNEHLRNRRACRNHPSFLQPTALAADGLIRSTSRMTDLTEFKVVTTCNTCKPATINHGDDAKSLKNPDCAVPLSNYHPTVAAFPRTRHKGPQHILSWLLPKSKRKPRPDVSPSTVECENMSQLLKDWGVFSLDSLKKEVVEANEHRDAALQEVSEMKLSLGELTTKIASLEAYCSELKKALKQATSAKSMQSHHSKRSSSRSVSGSPLPVSHEVMVEGFLQVVSEARLSVKQFCKALIQQVEEDADNGLSEKLNLLLQPYQITLGDKRPKLVLYHLEALMNQALYQDFENCAFQKNGPRRCLDPRQERQESFASFVALRNLSWSEVLRKGTRHHCKELSRFCDQKMGCVASALMNWSRPCWAEPLLQCFFVACKCVWLLHLLAFSFSPPLAILRVEEGRAFDQTYMEDVLLDRQRSQDHEPPPSARVKLMVVPGFYVQDRLLKCRVLCSYISG</sequence>